<feature type="signal peptide" evidence="1">
    <location>
        <begin position="1"/>
        <end position="28"/>
    </location>
</feature>
<evidence type="ECO:0000313" key="3">
    <source>
        <dbReference type="Proteomes" id="UP000199004"/>
    </source>
</evidence>
<dbReference type="InterPro" id="IPR006311">
    <property type="entry name" value="TAT_signal"/>
</dbReference>
<keyword evidence="1" id="KW-0732">Signal</keyword>
<accession>A0A1H0CPR2</accession>
<proteinExistence type="predicted"/>
<sequence>MQLRRTALVATVATLAAALLTGVAPALADLDPVPPPSVGPPTEPECLPLGAGTTGVLLVGGQVPSGDQLSGQAGGLGAPVTGDLGRTLPDRVVFKDSRHTFSNDYAFALRQGRIYVRPAKVGVGRPGEPWRRLELPTCLDGRVQEISADHSLLIALGPGRQVYSHDMAASGDLSAERWTWRWGPYFWTGSGMRLYGDVRAWATSEFTSAERLRDSAGRTHSPIGVATVYLLRGDRRRITYLDPWLPQDESREVCGPERGTLPLTGLSGSGSTVFVVGAGGELFTRLYDFDVSGANTVFGDFTWERGLPADDPRWQLPGPTWVRQPEPPGRVTDRISIAKTGSHADQRLLTVEGRDASGRRGYWRKTLTAERWTFVRTGAPLQGRLLPTRADRRFVADDRRYVGTVGERRAVVADFNPECSPARLSVQVAPGQRLDLLLHSSDGLRQERRDRGLTDVPREYNGAVEVPWQTWRQLASQPAAVRRWVATHLDGRFTTAPLAVTSTRVRFLDQCWQLTLDGEPARPDEPALPPDAGAVVGRLTELQGDGRAPSTCLP</sequence>
<evidence type="ECO:0000256" key="1">
    <source>
        <dbReference type="SAM" id="SignalP"/>
    </source>
</evidence>
<reference evidence="2 3" key="1">
    <citation type="submission" date="2016-10" db="EMBL/GenBank/DDBJ databases">
        <authorList>
            <person name="de Groot N.N."/>
        </authorList>
    </citation>
    <scope>NUCLEOTIDE SEQUENCE [LARGE SCALE GENOMIC DNA]</scope>
    <source>
        <strain evidence="2 3">CGMCC 1.11147</strain>
    </source>
</reference>
<feature type="chain" id="PRO_5011501429" description="Tachylectin" evidence="1">
    <location>
        <begin position="29"/>
        <end position="554"/>
    </location>
</feature>
<dbReference type="OrthoDB" id="3710702at2"/>
<gene>
    <name evidence="2" type="ORF">SAMN05192576_2490</name>
</gene>
<dbReference type="Proteomes" id="UP000199004">
    <property type="component" value="Unassembled WGS sequence"/>
</dbReference>
<evidence type="ECO:0008006" key="4">
    <source>
        <dbReference type="Google" id="ProtNLM"/>
    </source>
</evidence>
<dbReference type="EMBL" id="FNIC01000003">
    <property type="protein sequence ID" value="SDN59897.1"/>
    <property type="molecule type" value="Genomic_DNA"/>
</dbReference>
<name>A0A1H0CPR2_9ACTN</name>
<dbReference type="RefSeq" id="WP_091025093.1">
    <property type="nucleotide sequence ID" value="NZ_BKAE01000006.1"/>
</dbReference>
<dbReference type="AlphaFoldDB" id="A0A1H0CPR2"/>
<organism evidence="2 3">
    <name type="scientific">Nocardioides szechwanensis</name>
    <dbReference type="NCBI Taxonomy" id="1005944"/>
    <lineage>
        <taxon>Bacteria</taxon>
        <taxon>Bacillati</taxon>
        <taxon>Actinomycetota</taxon>
        <taxon>Actinomycetes</taxon>
        <taxon>Propionibacteriales</taxon>
        <taxon>Nocardioidaceae</taxon>
        <taxon>Nocardioides</taxon>
    </lineage>
</organism>
<dbReference type="PROSITE" id="PS51318">
    <property type="entry name" value="TAT"/>
    <property type="match status" value="1"/>
</dbReference>
<evidence type="ECO:0000313" key="2">
    <source>
        <dbReference type="EMBL" id="SDN59897.1"/>
    </source>
</evidence>
<dbReference type="STRING" id="1005944.SAMN05192576_2490"/>
<protein>
    <recommendedName>
        <fullName evidence="4">Tachylectin</fullName>
    </recommendedName>
</protein>
<keyword evidence="3" id="KW-1185">Reference proteome</keyword>